<name>A0A6I6HDW9_9PSED</name>
<keyword evidence="2" id="KW-1185">Reference proteome</keyword>
<protein>
    <submittedName>
        <fullName evidence="1">Methyltransferase domain-containing protein</fullName>
    </submittedName>
</protein>
<dbReference type="RefSeq" id="WP_157193507.1">
    <property type="nucleotide sequence ID" value="NZ_CP046621.1"/>
</dbReference>
<evidence type="ECO:0000313" key="2">
    <source>
        <dbReference type="Proteomes" id="UP000426235"/>
    </source>
</evidence>
<sequence>MINDFPSSLQREHIATQCVCCGSTALQKSPAILMPFVSHRALGWPPAVIDAEWGLQTIPQGMAYCVCNTLHCVRCEFLFLDIRFSDREMQQLYDGYYGEEYEALREHYEPGFRERNKTLTTPSELIELTRDFILQHTAPTRILDWGGGDGMNTPFKGQGYDTDIFDIDKKPTVPGTRGVSKKEVSTSTYDLIVCRHVLEHVPYPSDALGEIHQCMRDDTLLYIEVPHEALMVGDDDLSSGKKRHWHEHINFFSIEALNNLFGACGFKVLDIQSTPIVSDARLSSASRILQAVVKKTKQVTQTDIR</sequence>
<keyword evidence="1" id="KW-0808">Transferase</keyword>
<dbReference type="Proteomes" id="UP000426235">
    <property type="component" value="Chromosome"/>
</dbReference>
<keyword evidence="1" id="KW-0489">Methyltransferase</keyword>
<dbReference type="EMBL" id="CP046621">
    <property type="protein sequence ID" value="QGW78685.1"/>
    <property type="molecule type" value="Genomic_DNA"/>
</dbReference>
<dbReference type="InterPro" id="IPR029063">
    <property type="entry name" value="SAM-dependent_MTases_sf"/>
</dbReference>
<gene>
    <name evidence="1" type="ORF">GPJ81_19005</name>
</gene>
<dbReference type="GO" id="GO:0032259">
    <property type="term" value="P:methylation"/>
    <property type="evidence" value="ECO:0007669"/>
    <property type="project" value="UniProtKB-KW"/>
</dbReference>
<dbReference type="Gene3D" id="3.40.50.150">
    <property type="entry name" value="Vaccinia Virus protein VP39"/>
    <property type="match status" value="1"/>
</dbReference>
<reference evidence="1" key="1">
    <citation type="submission" date="2019-12" db="EMBL/GenBank/DDBJ databases">
        <title>Hybrid Genome Assemblies of two High G+C Isolates from Undergraduate Microbiology Courses.</title>
        <authorList>
            <person name="Ne Ville C.J."/>
            <person name="Enright D."/>
            <person name="Hernandez I."/>
            <person name="Dodsworth J."/>
            <person name="Orwin P.M."/>
        </authorList>
    </citation>
    <scope>NUCLEOTIDE SEQUENCE [LARGE SCALE GENOMIC DNA]</scope>
    <source>
        <strain evidence="1">Neo</strain>
    </source>
</reference>
<organism evidence="1 2">
    <name type="scientific">Pseudomonas alkylphenolica</name>
    <dbReference type="NCBI Taxonomy" id="237609"/>
    <lineage>
        <taxon>Bacteria</taxon>
        <taxon>Pseudomonadati</taxon>
        <taxon>Pseudomonadota</taxon>
        <taxon>Gammaproteobacteria</taxon>
        <taxon>Pseudomonadales</taxon>
        <taxon>Pseudomonadaceae</taxon>
        <taxon>Pseudomonas</taxon>
    </lineage>
</organism>
<dbReference type="GO" id="GO:0008168">
    <property type="term" value="F:methyltransferase activity"/>
    <property type="evidence" value="ECO:0007669"/>
    <property type="project" value="UniProtKB-KW"/>
</dbReference>
<proteinExistence type="predicted"/>
<dbReference type="SUPFAM" id="SSF53335">
    <property type="entry name" value="S-adenosyl-L-methionine-dependent methyltransferases"/>
    <property type="match status" value="1"/>
</dbReference>
<dbReference type="Pfam" id="PF13489">
    <property type="entry name" value="Methyltransf_23"/>
    <property type="match status" value="1"/>
</dbReference>
<accession>A0A6I6HDW9</accession>
<evidence type="ECO:0000313" key="1">
    <source>
        <dbReference type="EMBL" id="QGW78685.1"/>
    </source>
</evidence>
<dbReference type="AlphaFoldDB" id="A0A6I6HDW9"/>